<proteinExistence type="predicted"/>
<protein>
    <submittedName>
        <fullName evidence="3">Uncharacterized protein</fullName>
    </submittedName>
</protein>
<feature type="coiled-coil region" evidence="1">
    <location>
        <begin position="265"/>
        <end position="384"/>
    </location>
</feature>
<evidence type="ECO:0000313" key="3">
    <source>
        <dbReference type="EMBL" id="KTB29331.1"/>
    </source>
</evidence>
<sequence length="440" mass="49515">MALEIYKRFKQNPLETWKKEGESEKDWKARINPGGVPLQGSTLKFLRGLKDGQTVGQWKRRFTANFKACRLSSNRSSESEFTKMRSNLNPDSSSLSFSNLSHSTMTESESSAVSVSSESPVAHHDDTEPSLHCDDLPSPLLEEGLEAPAREDELEPEESEVSYCSEEESGEDAGQQEDFDQLTAGQSPIATSSISSLTSIPHSSPRVVPTRNTPIIQRSPTPTSDHQLPSPDAEAGVEQEELLFAKLQDLSAAKTRDLRLKSDRITELECDKAALETVNNELQDQLQQSLQELNDLKAQMERKENKFYFEKMALENENDKLKSELQRGEQKHHDLKDEMEKKLEVLESRLTLATNEGDKERSAKARLQQVVNNLTVENTSLSAEKVRLVEERERNDEEKMKALQAFASQLFPGKTSHPDVPICSAPPAKRRRVFESDDDD</sequence>
<dbReference type="EMBL" id="LATX01002435">
    <property type="protein sequence ID" value="KTB29331.1"/>
    <property type="molecule type" value="Genomic_DNA"/>
</dbReference>
<keyword evidence="1" id="KW-0175">Coiled coil</keyword>
<feature type="compositionally biased region" description="Low complexity" evidence="2">
    <location>
        <begin position="194"/>
        <end position="205"/>
    </location>
</feature>
<feature type="compositionally biased region" description="Polar residues" evidence="2">
    <location>
        <begin position="210"/>
        <end position="227"/>
    </location>
</feature>
<evidence type="ECO:0000256" key="2">
    <source>
        <dbReference type="SAM" id="MobiDB-lite"/>
    </source>
</evidence>
<feature type="region of interest" description="Disordered" evidence="2">
    <location>
        <begin position="78"/>
        <end position="177"/>
    </location>
</feature>
<dbReference type="AlphaFoldDB" id="A0A0W0EZ41"/>
<feature type="compositionally biased region" description="Low complexity" evidence="2">
    <location>
        <begin position="86"/>
        <end position="120"/>
    </location>
</feature>
<evidence type="ECO:0000313" key="4">
    <source>
        <dbReference type="Proteomes" id="UP000054988"/>
    </source>
</evidence>
<feature type="region of interest" description="Disordered" evidence="2">
    <location>
        <begin position="194"/>
        <end position="236"/>
    </location>
</feature>
<accession>A0A0W0EZ41</accession>
<reference evidence="3 4" key="1">
    <citation type="submission" date="2015-12" db="EMBL/GenBank/DDBJ databases">
        <title>Draft genome sequence of Moniliophthora roreri, the causal agent of frosty pod rot of cacao.</title>
        <authorList>
            <person name="Aime M.C."/>
            <person name="Diaz-Valderrama J.R."/>
            <person name="Kijpornyongpan T."/>
            <person name="Phillips-Mora W."/>
        </authorList>
    </citation>
    <scope>NUCLEOTIDE SEQUENCE [LARGE SCALE GENOMIC DNA]</scope>
    <source>
        <strain evidence="3 4">MCA 2952</strain>
    </source>
</reference>
<gene>
    <name evidence="3" type="ORF">WG66_18091</name>
</gene>
<feature type="compositionally biased region" description="Acidic residues" evidence="2">
    <location>
        <begin position="152"/>
        <end position="177"/>
    </location>
</feature>
<comment type="caution">
    <text evidence="3">The sequence shown here is derived from an EMBL/GenBank/DDBJ whole genome shotgun (WGS) entry which is preliminary data.</text>
</comment>
<dbReference type="Proteomes" id="UP000054988">
    <property type="component" value="Unassembled WGS sequence"/>
</dbReference>
<name>A0A0W0EZ41_MONRR</name>
<evidence type="ECO:0000256" key="1">
    <source>
        <dbReference type="SAM" id="Coils"/>
    </source>
</evidence>
<feature type="region of interest" description="Disordered" evidence="2">
    <location>
        <begin position="410"/>
        <end position="440"/>
    </location>
</feature>
<organism evidence="3 4">
    <name type="scientific">Moniliophthora roreri</name>
    <name type="common">Frosty pod rot fungus</name>
    <name type="synonym">Monilia roreri</name>
    <dbReference type="NCBI Taxonomy" id="221103"/>
    <lineage>
        <taxon>Eukaryota</taxon>
        <taxon>Fungi</taxon>
        <taxon>Dikarya</taxon>
        <taxon>Basidiomycota</taxon>
        <taxon>Agaricomycotina</taxon>
        <taxon>Agaricomycetes</taxon>
        <taxon>Agaricomycetidae</taxon>
        <taxon>Agaricales</taxon>
        <taxon>Marasmiineae</taxon>
        <taxon>Marasmiaceae</taxon>
        <taxon>Moniliophthora</taxon>
    </lineage>
</organism>
<feature type="compositionally biased region" description="Basic and acidic residues" evidence="2">
    <location>
        <begin position="121"/>
        <end position="135"/>
    </location>
</feature>